<dbReference type="Proteomes" id="UP001276902">
    <property type="component" value="Unassembled WGS sequence"/>
</dbReference>
<keyword evidence="1" id="KW-0732">Signal</keyword>
<keyword evidence="4" id="KW-1185">Reference proteome</keyword>
<dbReference type="OrthoDB" id="1770070at2"/>
<gene>
    <name evidence="3" type="ORF">DES51_10371</name>
    <name evidence="2" type="ORF">MQE39_00390</name>
</gene>
<dbReference type="PROSITE" id="PS51257">
    <property type="entry name" value="PROKAR_LIPOPROTEIN"/>
    <property type="match status" value="1"/>
</dbReference>
<accession>A0A2V2EUE9</accession>
<dbReference type="EMBL" id="QJKH01000003">
    <property type="protein sequence ID" value="PXX80479.1"/>
    <property type="molecule type" value="Genomic_DNA"/>
</dbReference>
<organism evidence="3 4">
    <name type="scientific">Dielma fastidiosa</name>
    <dbReference type="NCBI Taxonomy" id="1034346"/>
    <lineage>
        <taxon>Bacteria</taxon>
        <taxon>Bacillati</taxon>
        <taxon>Bacillota</taxon>
        <taxon>Erysipelotrichia</taxon>
        <taxon>Erysipelotrichales</taxon>
        <taxon>Erysipelotrichaceae</taxon>
        <taxon>Dielma</taxon>
    </lineage>
</organism>
<reference evidence="3 4" key="1">
    <citation type="submission" date="2018-05" db="EMBL/GenBank/DDBJ databases">
        <title>Genomic Encyclopedia of Type Strains, Phase IV (KMG-IV): sequencing the most valuable type-strain genomes for metagenomic binning, comparative biology and taxonomic classification.</title>
        <authorList>
            <person name="Goeker M."/>
        </authorList>
    </citation>
    <scope>NUCLEOTIDE SEQUENCE [LARGE SCALE GENOMIC DNA]</scope>
    <source>
        <strain evidence="3 4">JC118</strain>
    </source>
</reference>
<feature type="signal peptide" evidence="1">
    <location>
        <begin position="1"/>
        <end position="22"/>
    </location>
</feature>
<dbReference type="EMBL" id="JALDAW010000002">
    <property type="protein sequence ID" value="MDY5166585.1"/>
    <property type="molecule type" value="Genomic_DNA"/>
</dbReference>
<protein>
    <recommendedName>
        <fullName evidence="5">Foldase protein PrsA</fullName>
    </recommendedName>
</protein>
<dbReference type="AlphaFoldDB" id="A0A2V2EUE9"/>
<dbReference type="Proteomes" id="UP000247612">
    <property type="component" value="Unassembled WGS sequence"/>
</dbReference>
<evidence type="ECO:0000256" key="1">
    <source>
        <dbReference type="SAM" id="SignalP"/>
    </source>
</evidence>
<evidence type="ECO:0000313" key="4">
    <source>
        <dbReference type="Proteomes" id="UP000247612"/>
    </source>
</evidence>
<evidence type="ECO:0000313" key="2">
    <source>
        <dbReference type="EMBL" id="MDY5166585.1"/>
    </source>
</evidence>
<feature type="chain" id="PRO_5043161605" description="Foldase protein PrsA" evidence="1">
    <location>
        <begin position="23"/>
        <end position="291"/>
    </location>
</feature>
<comment type="caution">
    <text evidence="3">The sequence shown here is derived from an EMBL/GenBank/DDBJ whole genome shotgun (WGS) entry which is preliminary data.</text>
</comment>
<name>A0A2V2EUE9_9FIRM</name>
<evidence type="ECO:0008006" key="5">
    <source>
        <dbReference type="Google" id="ProtNLM"/>
    </source>
</evidence>
<reference evidence="2" key="2">
    <citation type="submission" date="2022-03" db="EMBL/GenBank/DDBJ databases">
        <title>First case of bacteraemia caused by Dielma fastidiosa in a patient hospitalised with diverticulitis.</title>
        <authorList>
            <person name="Forman-Ankjaer B."/>
            <person name="Hvid-Jensen F."/>
            <person name="Kobel C.M."/>
            <person name="Greve T."/>
        </authorList>
    </citation>
    <scope>NUCLEOTIDE SEQUENCE</scope>
    <source>
        <strain evidence="2">AUH_DF_2021</strain>
    </source>
</reference>
<dbReference type="STRING" id="1034346.GCA_000313565_02106"/>
<proteinExistence type="predicted"/>
<sequence>MKKLLCVCAAALLFTVSGCSDATTSVTDGSTALITVGNTKITKENVYTGLKTQGAVNSIINMVTQIICDNEIPLTDEIKAEAQSTMDSFKGYVGEENWDAFIKGNGYASEEDYFNQRVVLAARAGHITEKYLEEDWSNVISVYKPRQVQIFTTDDEEVANKALEAIKGGKEVAEVVEEMGGITENYNGSTQTLSSESGLPTNVWGNITKVTENNTVLDEVQYSLDLTTYYVVKVIATNPEDFKETAIKGLASSTTLQNEGFAYYLKKYNFNIYDIDIYNAFKTQAPQYLVQ</sequence>
<evidence type="ECO:0000313" key="3">
    <source>
        <dbReference type="EMBL" id="PXX80479.1"/>
    </source>
</evidence>
<dbReference type="GeneID" id="94441421"/>
<dbReference type="RefSeq" id="WP_022938410.1">
    <property type="nucleotide sequence ID" value="NZ_BAABZA010000009.1"/>
</dbReference>